<feature type="non-terminal residue" evidence="1">
    <location>
        <position position="42"/>
    </location>
</feature>
<sequence>MIIDTTCSVIERRMKEPKKELTFKSEDFWVDMGKITITSGTD</sequence>
<evidence type="ECO:0000313" key="1">
    <source>
        <dbReference type="EMBL" id="KKK78063.1"/>
    </source>
</evidence>
<reference evidence="1" key="1">
    <citation type="journal article" date="2015" name="Nature">
        <title>Complex archaea that bridge the gap between prokaryotes and eukaryotes.</title>
        <authorList>
            <person name="Spang A."/>
            <person name="Saw J.H."/>
            <person name="Jorgensen S.L."/>
            <person name="Zaremba-Niedzwiedzka K."/>
            <person name="Martijn J."/>
            <person name="Lind A.E."/>
            <person name="van Eijk R."/>
            <person name="Schleper C."/>
            <person name="Guy L."/>
            <person name="Ettema T.J."/>
        </authorList>
    </citation>
    <scope>NUCLEOTIDE SEQUENCE</scope>
</reference>
<name>A0A0F8Y9K3_9ZZZZ</name>
<organism evidence="1">
    <name type="scientific">marine sediment metagenome</name>
    <dbReference type="NCBI Taxonomy" id="412755"/>
    <lineage>
        <taxon>unclassified sequences</taxon>
        <taxon>metagenomes</taxon>
        <taxon>ecological metagenomes</taxon>
    </lineage>
</organism>
<gene>
    <name evidence="1" type="ORF">LCGC14_2847350</name>
</gene>
<dbReference type="EMBL" id="LAZR01054664">
    <property type="protein sequence ID" value="KKK78063.1"/>
    <property type="molecule type" value="Genomic_DNA"/>
</dbReference>
<protein>
    <submittedName>
        <fullName evidence="1">Uncharacterized protein</fullName>
    </submittedName>
</protein>
<proteinExistence type="predicted"/>
<dbReference type="AlphaFoldDB" id="A0A0F8Y9K3"/>
<accession>A0A0F8Y9K3</accession>
<comment type="caution">
    <text evidence="1">The sequence shown here is derived from an EMBL/GenBank/DDBJ whole genome shotgun (WGS) entry which is preliminary data.</text>
</comment>